<comment type="caution">
    <text evidence="2">The sequence shown here is derived from an EMBL/GenBank/DDBJ whole genome shotgun (WGS) entry which is preliminary data.</text>
</comment>
<organism evidence="2 3">
    <name type="scientific">Rossellomorea pakistanensis</name>
    <dbReference type="NCBI Taxonomy" id="992288"/>
    <lineage>
        <taxon>Bacteria</taxon>
        <taxon>Bacillati</taxon>
        <taxon>Bacillota</taxon>
        <taxon>Bacilli</taxon>
        <taxon>Bacillales</taxon>
        <taxon>Bacillaceae</taxon>
        <taxon>Rossellomorea</taxon>
    </lineage>
</organism>
<reference evidence="2 3" key="1">
    <citation type="submission" date="2021-01" db="EMBL/GenBank/DDBJ databases">
        <title>Genomic Encyclopedia of Type Strains, Phase IV (KMG-IV): sequencing the most valuable type-strain genomes for metagenomic binning, comparative biology and taxonomic classification.</title>
        <authorList>
            <person name="Goeker M."/>
        </authorList>
    </citation>
    <scope>NUCLEOTIDE SEQUENCE [LARGE SCALE GENOMIC DNA]</scope>
    <source>
        <strain evidence="2 3">DSM 24834</strain>
    </source>
</reference>
<keyword evidence="3" id="KW-1185">Reference proteome</keyword>
<evidence type="ECO:0000313" key="2">
    <source>
        <dbReference type="EMBL" id="MBM7585792.1"/>
    </source>
</evidence>
<dbReference type="InterPro" id="IPR006083">
    <property type="entry name" value="PRK/URK"/>
</dbReference>
<accession>A0ABS2ND57</accession>
<sequence length="197" mass="23746">MKQNITTLIQRLPNLESGSRFILGVDGLSRSGKTTFVKSLSMKLEEQSTQFCIFHMDDYIVERKKRYNTGHEEWFEYYSLQWDIDWLKHNFFVKLKGSDQLTLPFYDPQTDTHGHKNIILPKTCLIIIEGVFLHRREWRDYFDYSVYLDCPWDKRFLRESEQTQKNMAKFENRYWKAEEYYLKLEDPENGADLVLEG</sequence>
<dbReference type="EMBL" id="JAFBDZ010000002">
    <property type="protein sequence ID" value="MBM7585792.1"/>
    <property type="molecule type" value="Genomic_DNA"/>
</dbReference>
<dbReference type="RefSeq" id="WP_205172453.1">
    <property type="nucleotide sequence ID" value="NZ_JAFBDZ010000002.1"/>
</dbReference>
<keyword evidence="2" id="KW-0418">Kinase</keyword>
<dbReference type="GO" id="GO:0004849">
    <property type="term" value="F:uridine kinase activity"/>
    <property type="evidence" value="ECO:0007669"/>
    <property type="project" value="UniProtKB-EC"/>
</dbReference>
<gene>
    <name evidence="2" type="ORF">JOC86_002334</name>
</gene>
<dbReference type="SUPFAM" id="SSF52540">
    <property type="entry name" value="P-loop containing nucleoside triphosphate hydrolases"/>
    <property type="match status" value="1"/>
</dbReference>
<dbReference type="PANTHER" id="PTHR10285">
    <property type="entry name" value="URIDINE KINASE"/>
    <property type="match status" value="1"/>
</dbReference>
<proteinExistence type="predicted"/>
<protein>
    <submittedName>
        <fullName evidence="2">Uridine kinase</fullName>
        <ecNumber evidence="2">2.7.1.48</ecNumber>
    </submittedName>
</protein>
<dbReference type="InterPro" id="IPR027417">
    <property type="entry name" value="P-loop_NTPase"/>
</dbReference>
<evidence type="ECO:0000313" key="3">
    <source>
        <dbReference type="Proteomes" id="UP001646157"/>
    </source>
</evidence>
<evidence type="ECO:0000259" key="1">
    <source>
        <dbReference type="Pfam" id="PF00485"/>
    </source>
</evidence>
<dbReference type="Proteomes" id="UP001646157">
    <property type="component" value="Unassembled WGS sequence"/>
</dbReference>
<dbReference type="NCBIfam" id="NF005807">
    <property type="entry name" value="PRK07667.1"/>
    <property type="match status" value="1"/>
</dbReference>
<feature type="domain" description="Phosphoribulokinase/uridine kinase" evidence="1">
    <location>
        <begin position="22"/>
        <end position="155"/>
    </location>
</feature>
<name>A0ABS2ND57_9BACI</name>
<dbReference type="Gene3D" id="3.40.50.300">
    <property type="entry name" value="P-loop containing nucleotide triphosphate hydrolases"/>
    <property type="match status" value="1"/>
</dbReference>
<dbReference type="Pfam" id="PF00485">
    <property type="entry name" value="PRK"/>
    <property type="match status" value="1"/>
</dbReference>
<dbReference type="EC" id="2.7.1.48" evidence="2"/>
<keyword evidence="2" id="KW-0808">Transferase</keyword>